<feature type="transmembrane region" description="Helical" evidence="6">
    <location>
        <begin position="30"/>
        <end position="52"/>
    </location>
</feature>
<dbReference type="PRINTS" id="PR00138">
    <property type="entry name" value="MATRIXIN"/>
</dbReference>
<evidence type="ECO:0000313" key="8">
    <source>
        <dbReference type="EMBL" id="EFO19543.1"/>
    </source>
</evidence>
<dbReference type="InParanoid" id="A0A1S0TU89"/>
<dbReference type="InterPro" id="IPR024079">
    <property type="entry name" value="MetalloPept_cat_dom_sf"/>
</dbReference>
<dbReference type="GO" id="GO:0004222">
    <property type="term" value="F:metalloendopeptidase activity"/>
    <property type="evidence" value="ECO:0007669"/>
    <property type="project" value="InterPro"/>
</dbReference>
<evidence type="ECO:0000256" key="3">
    <source>
        <dbReference type="ARBA" id="ARBA00022801"/>
    </source>
</evidence>
<feature type="non-terminal residue" evidence="8">
    <location>
        <position position="183"/>
    </location>
</feature>
<keyword evidence="6" id="KW-0472">Membrane</keyword>
<dbReference type="AlphaFoldDB" id="A0A1S0TU89"/>
<keyword evidence="6" id="KW-1133">Transmembrane helix</keyword>
<name>A0A1S0TU89_LOALO</name>
<feature type="binding site" evidence="5">
    <location>
        <position position="181"/>
    </location>
    <ligand>
        <name>Ca(2+)</name>
        <dbReference type="ChEBI" id="CHEBI:29108"/>
        <label>3</label>
    </ligand>
</feature>
<keyword evidence="3" id="KW-0378">Hydrolase</keyword>
<dbReference type="GO" id="GO:0031012">
    <property type="term" value="C:extracellular matrix"/>
    <property type="evidence" value="ECO:0007669"/>
    <property type="project" value="InterPro"/>
</dbReference>
<feature type="transmembrane region" description="Helical" evidence="6">
    <location>
        <begin position="6"/>
        <end position="23"/>
    </location>
</feature>
<comment type="cofactor">
    <cofactor evidence="5">
        <name>Ca(2+)</name>
        <dbReference type="ChEBI" id="CHEBI:29108"/>
    </cofactor>
    <text evidence="5">Can bind about 5 Ca(2+) ions per subunit.</text>
</comment>
<feature type="domain" description="Peptidase M10 metallopeptidase" evidence="7">
    <location>
        <begin position="105"/>
        <end position="183"/>
    </location>
</feature>
<feature type="binding site" description="in inhibited form" evidence="5">
    <location>
        <position position="87"/>
    </location>
    <ligand>
        <name>Zn(2+)</name>
        <dbReference type="ChEBI" id="CHEBI:29105"/>
        <label>2</label>
        <note>catalytic</note>
    </ligand>
</feature>
<accession>A0A1S0TU89</accession>
<keyword evidence="2 5" id="KW-0479">Metal-binding</keyword>
<dbReference type="GO" id="GO:0005615">
    <property type="term" value="C:extracellular space"/>
    <property type="evidence" value="ECO:0007669"/>
    <property type="project" value="TreeGrafter"/>
</dbReference>
<comment type="cofactor">
    <cofactor evidence="5">
        <name>Zn(2+)</name>
        <dbReference type="ChEBI" id="CHEBI:29105"/>
    </cofactor>
    <text evidence="5">Binds 2 Zn(2+) ions per subunit.</text>
</comment>
<keyword evidence="4 5" id="KW-0862">Zinc</keyword>
<dbReference type="GO" id="GO:0030574">
    <property type="term" value="P:collagen catabolic process"/>
    <property type="evidence" value="ECO:0007669"/>
    <property type="project" value="TreeGrafter"/>
</dbReference>
<organism evidence="8">
    <name type="scientific">Loa loa</name>
    <name type="common">Eye worm</name>
    <name type="synonym">Filaria loa</name>
    <dbReference type="NCBI Taxonomy" id="7209"/>
    <lineage>
        <taxon>Eukaryota</taxon>
        <taxon>Metazoa</taxon>
        <taxon>Ecdysozoa</taxon>
        <taxon>Nematoda</taxon>
        <taxon>Chromadorea</taxon>
        <taxon>Rhabditida</taxon>
        <taxon>Spirurina</taxon>
        <taxon>Spiruromorpha</taxon>
        <taxon>Filarioidea</taxon>
        <taxon>Onchocercidae</taxon>
        <taxon>Loa</taxon>
    </lineage>
</organism>
<dbReference type="GeneID" id="9946378"/>
<reference evidence="8" key="1">
    <citation type="submission" date="2012-04" db="EMBL/GenBank/DDBJ databases">
        <title>The Genome Sequence of Loa loa.</title>
        <authorList>
            <consortium name="The Broad Institute Genome Sequencing Platform"/>
            <consortium name="Broad Institute Genome Sequencing Center for Infectious Disease"/>
            <person name="Nutman T.B."/>
            <person name="Fink D.L."/>
            <person name="Russ C."/>
            <person name="Young S."/>
            <person name="Zeng Q."/>
            <person name="Gargeya S."/>
            <person name="Alvarado L."/>
            <person name="Berlin A."/>
            <person name="Chapman S.B."/>
            <person name="Chen Z."/>
            <person name="Freedman E."/>
            <person name="Gellesch M."/>
            <person name="Goldberg J."/>
            <person name="Griggs A."/>
            <person name="Gujja S."/>
            <person name="Heilman E.R."/>
            <person name="Heiman D."/>
            <person name="Howarth C."/>
            <person name="Mehta T."/>
            <person name="Neiman D."/>
            <person name="Pearson M."/>
            <person name="Roberts A."/>
            <person name="Saif S."/>
            <person name="Shea T."/>
            <person name="Shenoy N."/>
            <person name="Sisk P."/>
            <person name="Stolte C."/>
            <person name="Sykes S."/>
            <person name="White J."/>
            <person name="Yandava C."/>
            <person name="Haas B."/>
            <person name="Henn M.R."/>
            <person name="Nusbaum C."/>
            <person name="Birren B."/>
        </authorList>
    </citation>
    <scope>NUCLEOTIDE SEQUENCE [LARGE SCALE GENOMIC DNA]</scope>
</reference>
<keyword evidence="1" id="KW-0645">Protease</keyword>
<dbReference type="PANTHER" id="PTHR10201:SF294">
    <property type="entry name" value="MATRIX METALLOPROTEINASE 16"/>
    <property type="match status" value="1"/>
</dbReference>
<keyword evidence="5" id="KW-0106">Calcium</keyword>
<evidence type="ECO:0000259" key="7">
    <source>
        <dbReference type="Pfam" id="PF00413"/>
    </source>
</evidence>
<dbReference type="EMBL" id="JH712528">
    <property type="protein sequence ID" value="EFO19543.1"/>
    <property type="molecule type" value="Genomic_DNA"/>
</dbReference>
<dbReference type="CTD" id="9946378"/>
<feature type="binding site" evidence="5">
    <location>
        <position position="182"/>
    </location>
    <ligand>
        <name>Ca(2+)</name>
        <dbReference type="ChEBI" id="CHEBI:29108"/>
        <label>3</label>
    </ligand>
</feature>
<dbReference type="InterPro" id="IPR021190">
    <property type="entry name" value="Pept_M10A"/>
</dbReference>
<feature type="binding site" evidence="5">
    <location>
        <position position="174"/>
    </location>
    <ligand>
        <name>Zn(2+)</name>
        <dbReference type="ChEBI" id="CHEBI:29105"/>
        <label>1</label>
    </ligand>
</feature>
<dbReference type="GO" id="GO:0008270">
    <property type="term" value="F:zinc ion binding"/>
    <property type="evidence" value="ECO:0007669"/>
    <property type="project" value="InterPro"/>
</dbReference>
<dbReference type="InterPro" id="IPR001818">
    <property type="entry name" value="Pept_M10_metallopeptidase"/>
</dbReference>
<evidence type="ECO:0000256" key="2">
    <source>
        <dbReference type="ARBA" id="ARBA00022723"/>
    </source>
</evidence>
<dbReference type="OrthoDB" id="406838at2759"/>
<keyword evidence="6" id="KW-0812">Transmembrane</keyword>
<dbReference type="GO" id="GO:0006508">
    <property type="term" value="P:proteolysis"/>
    <property type="evidence" value="ECO:0007669"/>
    <property type="project" value="UniProtKB-KW"/>
</dbReference>
<feature type="binding site" evidence="5">
    <location>
        <position position="176"/>
    </location>
    <ligand>
        <name>Zn(2+)</name>
        <dbReference type="ChEBI" id="CHEBI:29105"/>
        <label>1</label>
    </ligand>
</feature>
<dbReference type="GO" id="GO:0030198">
    <property type="term" value="P:extracellular matrix organization"/>
    <property type="evidence" value="ECO:0007669"/>
    <property type="project" value="TreeGrafter"/>
</dbReference>
<dbReference type="RefSeq" id="XP_003144525.1">
    <property type="nucleotide sequence ID" value="XM_003144477.1"/>
</dbReference>
<evidence type="ECO:0000256" key="6">
    <source>
        <dbReference type="SAM" id="Phobius"/>
    </source>
</evidence>
<dbReference type="SUPFAM" id="SSF55486">
    <property type="entry name" value="Metalloproteases ('zincins'), catalytic domain"/>
    <property type="match status" value="1"/>
</dbReference>
<dbReference type="Pfam" id="PF00413">
    <property type="entry name" value="Peptidase_M10"/>
    <property type="match status" value="1"/>
</dbReference>
<protein>
    <recommendedName>
        <fullName evidence="7">Peptidase M10 metallopeptidase domain-containing protein</fullName>
    </recommendedName>
</protein>
<dbReference type="KEGG" id="loa:LOAG_08947"/>
<evidence type="ECO:0000256" key="4">
    <source>
        <dbReference type="ARBA" id="ARBA00022833"/>
    </source>
</evidence>
<evidence type="ECO:0000256" key="1">
    <source>
        <dbReference type="ARBA" id="ARBA00022670"/>
    </source>
</evidence>
<gene>
    <name evidence="8" type="ORF">LOAG_08947</name>
</gene>
<dbReference type="PANTHER" id="PTHR10201">
    <property type="entry name" value="MATRIX METALLOPROTEINASE"/>
    <property type="match status" value="1"/>
</dbReference>
<sequence length="183" mass="21214">MSCCPVIISVICISVFLIFQVPLKSTRNFILVMALSLFIFPLVIVFIILFLIHTVLKFVTYLILWQSKLFQKFEDLKIIDRSDGTWCGGNDLRNSNSNDSKKIYKWKNKNLTYSIGTVPKELSRRIVRYDNGTKENFRDVMKRAFEVWSTVTQLNFLEVPQNGNIKIDFVRGEHGDGYTFDGP</sequence>
<evidence type="ECO:0000256" key="5">
    <source>
        <dbReference type="PIRSR" id="PIRSR621190-2"/>
    </source>
</evidence>
<dbReference type="Gene3D" id="3.40.390.10">
    <property type="entry name" value="Collagenase (Catalytic Domain)"/>
    <property type="match status" value="1"/>
</dbReference>
<proteinExistence type="predicted"/>